<feature type="domain" description="N-acetyltransferase" evidence="4">
    <location>
        <begin position="248"/>
        <end position="411"/>
    </location>
</feature>
<dbReference type="SFLD" id="SFLDG01135">
    <property type="entry name" value="C1.5.6:_HAD__Beta-PGM__Phospha"/>
    <property type="match status" value="1"/>
</dbReference>
<dbReference type="GO" id="GO:0005737">
    <property type="term" value="C:cytoplasm"/>
    <property type="evidence" value="ECO:0007669"/>
    <property type="project" value="TreeGrafter"/>
</dbReference>
<reference evidence="6" key="1">
    <citation type="submission" date="2017-04" db="EMBL/GenBank/DDBJ databases">
        <title>Function of individual gut microbiota members based on whole genome sequencing of pure cultures obtained from chicken caecum.</title>
        <authorList>
            <person name="Medvecky M."/>
            <person name="Cejkova D."/>
            <person name="Polansky O."/>
            <person name="Karasova D."/>
            <person name="Kubasova T."/>
            <person name="Cizek A."/>
            <person name="Rychlik I."/>
        </authorList>
    </citation>
    <scope>NUCLEOTIDE SEQUENCE [LARGE SCALE GENOMIC DNA]</scope>
    <source>
        <strain evidence="6">An180</strain>
    </source>
</reference>
<dbReference type="Gene3D" id="3.40.630.30">
    <property type="match status" value="1"/>
</dbReference>
<sequence length="426" mass="47838">MAYRIKMLYDKVKSNRKKRERSGKTMKTILFDMDGVLVATERMHYEALNRVLDRAVGRTMDWGYYTQFIGSTTTFFWSTLDRDFGLNGQTDALHQAYTQQKIEFLKERGHTPVDGSPELVRALARRGYRMAVASSSPMYEITEVVTALGLDGCFEFLISGETVEHPKPAPDIFLQAAAHMSVPPEDCIVIEDSSNGVRAAKAAGMTCIALRNPDSGNQDLTPADIIIDALGDALHQIAGLTYLATDRLCLRPFTMDDAPALYELCSDPEVSRLTDWKPHESVQESEDVLRTVFMGTDTWAIVRGFDRRLIGAIGLMADPKRDNPNARMLGYWLGTPYWGLGYATEAAKVVCAEAFEEMGVQLISAYYYADNTRSQRVLEKLGMRYEGRLRAASRTWDGRIFDEVCLSKSRTEYLQDCADAQGRTNE</sequence>
<dbReference type="PANTHER" id="PTHR43792">
    <property type="entry name" value="GNAT FAMILY, PUTATIVE (AFU_ORTHOLOGUE AFUA_3G00765)-RELATED-RELATED"/>
    <property type="match status" value="1"/>
</dbReference>
<dbReference type="InterPro" id="IPR016181">
    <property type="entry name" value="Acyl_CoA_acyltransferase"/>
</dbReference>
<comment type="caution">
    <text evidence="5">The sequence shown here is derived from an EMBL/GenBank/DDBJ whole genome shotgun (WGS) entry which is preliminary data.</text>
</comment>
<protein>
    <recommendedName>
        <fullName evidence="4">N-acetyltransferase domain-containing protein</fullName>
    </recommendedName>
</protein>
<dbReference type="PRINTS" id="PR00413">
    <property type="entry name" value="HADHALOGNASE"/>
</dbReference>
<proteinExistence type="inferred from homology"/>
<gene>
    <name evidence="5" type="ORF">B5F17_00920</name>
</gene>
<name>A0A1Y4LCQ9_9FIRM</name>
<dbReference type="NCBIfam" id="TIGR01509">
    <property type="entry name" value="HAD-SF-IA-v3"/>
    <property type="match status" value="1"/>
</dbReference>
<evidence type="ECO:0000256" key="2">
    <source>
        <dbReference type="ARBA" id="ARBA00023315"/>
    </source>
</evidence>
<dbReference type="SUPFAM" id="SSF55729">
    <property type="entry name" value="Acyl-CoA N-acyltransferases (Nat)"/>
    <property type="match status" value="1"/>
</dbReference>
<dbReference type="PANTHER" id="PTHR43792:SF8">
    <property type="entry name" value="[RIBOSOMAL PROTEIN US5]-ALANINE N-ACETYLTRANSFERASE"/>
    <property type="match status" value="1"/>
</dbReference>
<organism evidence="5 6">
    <name type="scientific">Butyricicoccus pullicaecorum</name>
    <dbReference type="NCBI Taxonomy" id="501571"/>
    <lineage>
        <taxon>Bacteria</taxon>
        <taxon>Bacillati</taxon>
        <taxon>Bacillota</taxon>
        <taxon>Clostridia</taxon>
        <taxon>Eubacteriales</taxon>
        <taxon>Butyricicoccaceae</taxon>
        <taxon>Butyricicoccus</taxon>
    </lineage>
</organism>
<dbReference type="SFLD" id="SFLDS00003">
    <property type="entry name" value="Haloacid_Dehalogenase"/>
    <property type="match status" value="1"/>
</dbReference>
<dbReference type="InterPro" id="IPR036412">
    <property type="entry name" value="HAD-like_sf"/>
</dbReference>
<dbReference type="InterPro" id="IPR000182">
    <property type="entry name" value="GNAT_dom"/>
</dbReference>
<dbReference type="AlphaFoldDB" id="A0A1Y4LCQ9"/>
<dbReference type="Gene3D" id="3.40.50.1000">
    <property type="entry name" value="HAD superfamily/HAD-like"/>
    <property type="match status" value="1"/>
</dbReference>
<dbReference type="InterPro" id="IPR023198">
    <property type="entry name" value="PGP-like_dom2"/>
</dbReference>
<dbReference type="Pfam" id="PF13302">
    <property type="entry name" value="Acetyltransf_3"/>
    <property type="match status" value="1"/>
</dbReference>
<dbReference type="EMBL" id="NFKK01000001">
    <property type="protein sequence ID" value="OUP54494.1"/>
    <property type="molecule type" value="Genomic_DNA"/>
</dbReference>
<keyword evidence="1" id="KW-0808">Transferase</keyword>
<dbReference type="InterPro" id="IPR051531">
    <property type="entry name" value="N-acetyltransferase"/>
</dbReference>
<dbReference type="InterPro" id="IPR023214">
    <property type="entry name" value="HAD_sf"/>
</dbReference>
<keyword evidence="2" id="KW-0012">Acyltransferase</keyword>
<dbReference type="InterPro" id="IPR006439">
    <property type="entry name" value="HAD-SF_hydro_IA"/>
</dbReference>
<dbReference type="Gene3D" id="1.10.150.240">
    <property type="entry name" value="Putative phosphatase, domain 2"/>
    <property type="match status" value="1"/>
</dbReference>
<evidence type="ECO:0000259" key="4">
    <source>
        <dbReference type="PROSITE" id="PS51186"/>
    </source>
</evidence>
<dbReference type="CDD" id="cd16423">
    <property type="entry name" value="HAD_BPGM-like"/>
    <property type="match status" value="1"/>
</dbReference>
<dbReference type="PROSITE" id="PS51186">
    <property type="entry name" value="GNAT"/>
    <property type="match status" value="1"/>
</dbReference>
<dbReference type="GO" id="GO:0008999">
    <property type="term" value="F:protein-N-terminal-alanine acetyltransferase activity"/>
    <property type="evidence" value="ECO:0007669"/>
    <property type="project" value="TreeGrafter"/>
</dbReference>
<evidence type="ECO:0000256" key="3">
    <source>
        <dbReference type="ARBA" id="ARBA00038502"/>
    </source>
</evidence>
<dbReference type="Pfam" id="PF00702">
    <property type="entry name" value="Hydrolase"/>
    <property type="match status" value="1"/>
</dbReference>
<evidence type="ECO:0000313" key="5">
    <source>
        <dbReference type="EMBL" id="OUP54494.1"/>
    </source>
</evidence>
<evidence type="ECO:0000313" key="6">
    <source>
        <dbReference type="Proteomes" id="UP000195897"/>
    </source>
</evidence>
<evidence type="ECO:0000256" key="1">
    <source>
        <dbReference type="ARBA" id="ARBA00022679"/>
    </source>
</evidence>
<accession>A0A1Y4LCQ9</accession>
<dbReference type="SFLD" id="SFLDG01129">
    <property type="entry name" value="C1.5:_HAD__Beta-PGM__Phosphata"/>
    <property type="match status" value="1"/>
</dbReference>
<comment type="similarity">
    <text evidence="3">Belongs to the acetyltransferase family. RimJ subfamily.</text>
</comment>
<dbReference type="Proteomes" id="UP000195897">
    <property type="component" value="Unassembled WGS sequence"/>
</dbReference>
<dbReference type="SUPFAM" id="SSF56784">
    <property type="entry name" value="HAD-like"/>
    <property type="match status" value="1"/>
</dbReference>